<evidence type="ECO:0000313" key="1">
    <source>
        <dbReference type="EMBL" id="MBH8552103.1"/>
    </source>
</evidence>
<dbReference type="AlphaFoldDB" id="A0A8J7HAR8"/>
<keyword evidence="2" id="KW-1185">Reference proteome</keyword>
<dbReference type="RefSeq" id="WP_214438417.1">
    <property type="nucleotide sequence ID" value="NZ_JAECZB010000010.1"/>
</dbReference>
<evidence type="ECO:0000313" key="2">
    <source>
        <dbReference type="Proteomes" id="UP000599391"/>
    </source>
</evidence>
<organism evidence="1 2">
    <name type="scientific">Atlanticothrix silvestris CENA357</name>
    <dbReference type="NCBI Taxonomy" id="1725252"/>
    <lineage>
        <taxon>Bacteria</taxon>
        <taxon>Bacillati</taxon>
        <taxon>Cyanobacteriota</taxon>
        <taxon>Cyanophyceae</taxon>
        <taxon>Nostocales</taxon>
        <taxon>Nodulariaceae</taxon>
        <taxon>Atlanticothrix</taxon>
        <taxon>Atlanticothrix silvestris</taxon>
    </lineage>
</organism>
<sequence length="379" mass="42870">MPTRNYMFMLPQCKGHYLLKLPLGKHNVINKNPASIGVLKPRMHVKKCSVYIRAFNIAKFSWQTTSGLPTQKCACEGWGKGKGKRVRDLNPFPLPLTPPSSLGVLLGTGVDIYTYHFDAVFGVFHAVSQSATECSQQLWRYRPNVPMHVWVAPRPPFGYAETNARRIKQRILQNNEMTAFLIRIDRETGQRGAEKDWALDTSCQIEAQRNWSINNLRSDLRSLLLEMGNTIIPAGDAADEGASRWMKAAGIAIDEEHYRKVADAKDIDRRTYSSRQHQDYLKPEEVLECEKFRIQDTYGMSVTPELVEKDDGGKLIKKIVALEAILAAPGETITMIRGENLLRRRLLLLIEISQREITLPFVLTGVIILPHGSCVIGWD</sequence>
<protein>
    <submittedName>
        <fullName evidence="1">Uncharacterized protein</fullName>
    </submittedName>
</protein>
<name>A0A8J7HAR8_9CYAN</name>
<accession>A0A8J7HAR8</accession>
<proteinExistence type="predicted"/>
<comment type="caution">
    <text evidence="1">The sequence shown here is derived from an EMBL/GenBank/DDBJ whole genome shotgun (WGS) entry which is preliminary data.</text>
</comment>
<dbReference type="Proteomes" id="UP000599391">
    <property type="component" value="Unassembled WGS sequence"/>
</dbReference>
<gene>
    <name evidence="1" type="ORF">I8751_06910</name>
</gene>
<reference evidence="1 2" key="1">
    <citation type="journal article" date="2021" name="Int. J. Syst. Evol. Microbiol.">
        <title>Amazonocrinis nigriterrae gen. nov., sp. nov., Atlanticothrix silvestris gen. nov., sp. nov. and Dendronalium phyllosphericum gen. nov., sp. nov., nostocacean cyanobacteria from Brazilian environments.</title>
        <authorList>
            <person name="Alvarenga D.O."/>
            <person name="Andreote A.P.D."/>
            <person name="Branco L.H.Z."/>
            <person name="Delbaje E."/>
            <person name="Cruz R.B."/>
            <person name="Varani A.M."/>
            <person name="Fiore M.F."/>
        </authorList>
    </citation>
    <scope>NUCLEOTIDE SEQUENCE [LARGE SCALE GENOMIC DNA]</scope>
    <source>
        <strain evidence="1 2">CENA357</strain>
    </source>
</reference>
<dbReference type="EMBL" id="JAECZB010000010">
    <property type="protein sequence ID" value="MBH8552103.1"/>
    <property type="molecule type" value="Genomic_DNA"/>
</dbReference>